<dbReference type="Proteomes" id="UP000070612">
    <property type="component" value="Unassembled WGS sequence"/>
</dbReference>
<comment type="caution">
    <text evidence="5">The sequence shown here is derived from an EMBL/GenBank/DDBJ whole genome shotgun (WGS) entry which is preliminary data.</text>
</comment>
<gene>
    <name evidence="5" type="ORF">AFM11_20770</name>
</gene>
<evidence type="ECO:0000256" key="2">
    <source>
        <dbReference type="SAM" id="Phobius"/>
    </source>
</evidence>
<dbReference type="PATRIC" id="fig|59750.3.peg.1493"/>
<keyword evidence="2" id="KW-1133">Transmembrane helix</keyword>
<feature type="signal peptide" evidence="3">
    <location>
        <begin position="1"/>
        <end position="26"/>
    </location>
</feature>
<evidence type="ECO:0000259" key="4">
    <source>
        <dbReference type="Pfam" id="PF04536"/>
    </source>
</evidence>
<reference evidence="5 6" key="1">
    <citation type="submission" date="2015-07" db="EMBL/GenBank/DDBJ databases">
        <title>A draft genome sequence of Mycobacterium wolinskyi.</title>
        <authorList>
            <person name="de Man T.J."/>
            <person name="Perry K.A."/>
            <person name="Coulliette A.D."/>
            <person name="Jensen B."/>
            <person name="Toney N.C."/>
            <person name="Limbago B.M."/>
            <person name="Noble-Wang J."/>
        </authorList>
    </citation>
    <scope>NUCLEOTIDE SEQUENCE [LARGE SCALE GENOMIC DNA]</scope>
    <source>
        <strain evidence="5 6">CDC_01</strain>
    </source>
</reference>
<dbReference type="Gene3D" id="3.10.310.50">
    <property type="match status" value="1"/>
</dbReference>
<feature type="chain" id="PRO_5007453386" evidence="3">
    <location>
        <begin position="27"/>
        <end position="677"/>
    </location>
</feature>
<organism evidence="5 6">
    <name type="scientific">Mycolicibacterium wolinskyi</name>
    <dbReference type="NCBI Taxonomy" id="59750"/>
    <lineage>
        <taxon>Bacteria</taxon>
        <taxon>Bacillati</taxon>
        <taxon>Actinomycetota</taxon>
        <taxon>Actinomycetes</taxon>
        <taxon>Mycobacteriales</taxon>
        <taxon>Mycobacteriaceae</taxon>
        <taxon>Mycolicibacterium</taxon>
    </lineage>
</organism>
<dbReference type="Pfam" id="PF04536">
    <property type="entry name" value="TPM_phosphatase"/>
    <property type="match status" value="1"/>
</dbReference>
<evidence type="ECO:0000256" key="3">
    <source>
        <dbReference type="SAM" id="SignalP"/>
    </source>
</evidence>
<name>A0A132PIZ1_9MYCO</name>
<protein>
    <submittedName>
        <fullName evidence="5">Membrane protein</fullName>
    </submittedName>
</protein>
<feature type="region of interest" description="Disordered" evidence="1">
    <location>
        <begin position="656"/>
        <end position="677"/>
    </location>
</feature>
<feature type="transmembrane region" description="Helical" evidence="2">
    <location>
        <begin position="164"/>
        <end position="184"/>
    </location>
</feature>
<dbReference type="STRING" id="59750.AWC31_06185"/>
<dbReference type="AlphaFoldDB" id="A0A132PIZ1"/>
<keyword evidence="3" id="KW-0732">Signal</keyword>
<proteinExistence type="predicted"/>
<keyword evidence="2" id="KW-0472">Membrane</keyword>
<evidence type="ECO:0000256" key="1">
    <source>
        <dbReference type="SAM" id="MobiDB-lite"/>
    </source>
</evidence>
<evidence type="ECO:0000313" key="5">
    <source>
        <dbReference type="EMBL" id="KWX22271.1"/>
    </source>
</evidence>
<sequence>MRIARLLSMLLAILMTGLLVAPGATAEPPLRLATQLTDNAGALSSSQRAGVQRALDQLYDDRRIQLWVVFVEDFSGQNYLGWAQNTMQLSELGDDDALLAVATRARSFAFQVPDTLPGGNSRAEEIRRDNIEPALRRDDWAGAAIAAANNLNAEPPAPESSVSWPAMLIALGVLLVLGGLLWWWSRRRRAKRRKAEFEAAKRVDPTDANALATVPLEALDELSRSIVVDVDNAVRTSEAELELAVEEFGPKQTEPFSTALANAKTALAQAFNVRQILDDDAPETPLQQRDLLTRVVVSAAKADRELDAQSQAFEQLRDLVINAPARLDTMTQQMVDLTARMNPSAQTLDGLHKQFDATALSSVAGNVDAAKERLAFADRNIGNARNLVARPAGDQTGLVDSVRAAESALDQARTLLDAVDSAATDINRALAGLPAAITDIQAGIDQANTLLAQPGTPQTDKLAAARDAAAKAADDARANGNADPLGTFTRLTQADANLDQLLASVHEQREAAERLARTLEQALFTAQSRIKAVSDFIETRRGSIGPEARTRLAEASRQLQAAEAKRASNPNEAVAHANGASTLAAQAQGLANDDVRAAQRSYTSQYGGGGSDMGAVLGGIIIGNILRGGFSGGGFGGGYGGGFGGGFGGGRGMGRPTSYGGASRSSGRSYSGGGGRF</sequence>
<dbReference type="EMBL" id="LGTW01000014">
    <property type="protein sequence ID" value="KWX22271.1"/>
    <property type="molecule type" value="Genomic_DNA"/>
</dbReference>
<keyword evidence="6" id="KW-1185">Reference proteome</keyword>
<evidence type="ECO:0000313" key="6">
    <source>
        <dbReference type="Proteomes" id="UP000070612"/>
    </source>
</evidence>
<dbReference type="InterPro" id="IPR007621">
    <property type="entry name" value="TPM_dom"/>
</dbReference>
<accession>A0A132PIZ1</accession>
<feature type="compositionally biased region" description="Low complexity" evidence="1">
    <location>
        <begin position="656"/>
        <end position="669"/>
    </location>
</feature>
<dbReference type="RefSeq" id="WP_067852071.1">
    <property type="nucleotide sequence ID" value="NZ_LGTW01000014.1"/>
</dbReference>
<feature type="domain" description="TPM" evidence="4">
    <location>
        <begin position="37"/>
        <end position="153"/>
    </location>
</feature>
<keyword evidence="2" id="KW-0812">Transmembrane</keyword>